<keyword evidence="6" id="KW-0297">G-protein coupled receptor</keyword>
<dbReference type="Proteomes" id="UP000886611">
    <property type="component" value="Unassembled WGS sequence"/>
</dbReference>
<dbReference type="AlphaFoldDB" id="A0A8X7WWJ9"/>
<keyword evidence="4" id="KW-0716">Sensory transduction</keyword>
<feature type="transmembrane region" description="Helical" evidence="11">
    <location>
        <begin position="61"/>
        <end position="83"/>
    </location>
</feature>
<evidence type="ECO:0000256" key="3">
    <source>
        <dbReference type="ARBA" id="ARBA00022692"/>
    </source>
</evidence>
<evidence type="ECO:0000256" key="5">
    <source>
        <dbReference type="ARBA" id="ARBA00022989"/>
    </source>
</evidence>
<evidence type="ECO:0000256" key="8">
    <source>
        <dbReference type="ARBA" id="ARBA00023170"/>
    </source>
</evidence>
<evidence type="ECO:0000256" key="9">
    <source>
        <dbReference type="ARBA" id="ARBA00023224"/>
    </source>
</evidence>
<keyword evidence="2" id="KW-1003">Cell membrane</keyword>
<keyword evidence="7 11" id="KW-0472">Membrane</keyword>
<dbReference type="Pfam" id="PF13853">
    <property type="entry name" value="7tm_4"/>
    <property type="match status" value="1"/>
</dbReference>
<dbReference type="PANTHER" id="PTHR26452">
    <property type="entry name" value="OLFACTORY RECEPTOR"/>
    <property type="match status" value="1"/>
</dbReference>
<organism evidence="13 14">
    <name type="scientific">Polypterus senegalus</name>
    <name type="common">Senegal bichir</name>
    <dbReference type="NCBI Taxonomy" id="55291"/>
    <lineage>
        <taxon>Eukaryota</taxon>
        <taxon>Metazoa</taxon>
        <taxon>Chordata</taxon>
        <taxon>Craniata</taxon>
        <taxon>Vertebrata</taxon>
        <taxon>Euteleostomi</taxon>
        <taxon>Actinopterygii</taxon>
        <taxon>Polypteriformes</taxon>
        <taxon>Polypteridae</taxon>
        <taxon>Polypterus</taxon>
    </lineage>
</organism>
<dbReference type="GO" id="GO:0005886">
    <property type="term" value="C:plasma membrane"/>
    <property type="evidence" value="ECO:0007669"/>
    <property type="project" value="UniProtKB-SubCell"/>
</dbReference>
<dbReference type="Gene3D" id="1.20.1070.10">
    <property type="entry name" value="Rhodopsin 7-helix transmembrane proteins"/>
    <property type="match status" value="1"/>
</dbReference>
<evidence type="ECO:0000256" key="11">
    <source>
        <dbReference type="SAM" id="Phobius"/>
    </source>
</evidence>
<dbReference type="GO" id="GO:0004930">
    <property type="term" value="F:G protein-coupled receptor activity"/>
    <property type="evidence" value="ECO:0007669"/>
    <property type="project" value="UniProtKB-KW"/>
</dbReference>
<feature type="transmembrane region" description="Helical" evidence="11">
    <location>
        <begin position="24"/>
        <end position="49"/>
    </location>
</feature>
<feature type="domain" description="G-protein coupled receptors family 1 profile" evidence="12">
    <location>
        <begin position="39"/>
        <end position="80"/>
    </location>
</feature>
<evidence type="ECO:0000256" key="10">
    <source>
        <dbReference type="SAM" id="Coils"/>
    </source>
</evidence>
<keyword evidence="14" id="KW-1185">Reference proteome</keyword>
<keyword evidence="8" id="KW-0675">Receptor</keyword>
<evidence type="ECO:0000313" key="14">
    <source>
        <dbReference type="Proteomes" id="UP000886611"/>
    </source>
</evidence>
<sequence>MNQTSVSVSEFVLLCTVDSEKKSYAIAILTMVYVVTLLGNILVLLVIAINPQLQKPMFVAIATLAVIDLIGSTNVIPQLIAILSGQDIKKSEKANEKATAKAHERLKQEMKQANECLRQEIQQANERLRQEVQLELRQVLGKIEERIEKNSAKLSTLADRLEHLSETFTNRIEIANI</sequence>
<dbReference type="InterPro" id="IPR050516">
    <property type="entry name" value="Olfactory_GPCR"/>
</dbReference>
<dbReference type="PRINTS" id="PR00237">
    <property type="entry name" value="GPCRRHODOPSN"/>
</dbReference>
<dbReference type="PROSITE" id="PS50262">
    <property type="entry name" value="G_PROTEIN_RECEP_F1_2"/>
    <property type="match status" value="1"/>
</dbReference>
<evidence type="ECO:0000256" key="7">
    <source>
        <dbReference type="ARBA" id="ARBA00023136"/>
    </source>
</evidence>
<evidence type="ECO:0000259" key="12">
    <source>
        <dbReference type="PROSITE" id="PS50262"/>
    </source>
</evidence>
<keyword evidence="3 11" id="KW-0812">Transmembrane</keyword>
<keyword evidence="4" id="KW-0552">Olfaction</keyword>
<accession>A0A8X7WWJ9</accession>
<dbReference type="GO" id="GO:0004984">
    <property type="term" value="F:olfactory receptor activity"/>
    <property type="evidence" value="ECO:0007669"/>
    <property type="project" value="InterPro"/>
</dbReference>
<comment type="subcellular location">
    <subcellularLocation>
        <location evidence="1">Cell membrane</location>
        <topology evidence="1">Multi-pass membrane protein</topology>
    </subcellularLocation>
</comment>
<reference evidence="13 14" key="1">
    <citation type="journal article" date="2021" name="Cell">
        <title>Tracing the genetic footprints of vertebrate landing in non-teleost ray-finned fishes.</title>
        <authorList>
            <person name="Bi X."/>
            <person name="Wang K."/>
            <person name="Yang L."/>
            <person name="Pan H."/>
            <person name="Jiang H."/>
            <person name="Wei Q."/>
            <person name="Fang M."/>
            <person name="Yu H."/>
            <person name="Zhu C."/>
            <person name="Cai Y."/>
            <person name="He Y."/>
            <person name="Gan X."/>
            <person name="Zeng H."/>
            <person name="Yu D."/>
            <person name="Zhu Y."/>
            <person name="Jiang H."/>
            <person name="Qiu Q."/>
            <person name="Yang H."/>
            <person name="Zhang Y.E."/>
            <person name="Wang W."/>
            <person name="Zhu M."/>
            <person name="He S."/>
            <person name="Zhang G."/>
        </authorList>
    </citation>
    <scope>NUCLEOTIDE SEQUENCE [LARGE SCALE GENOMIC DNA]</scope>
    <source>
        <strain evidence="13">Bchr_013</strain>
    </source>
</reference>
<comment type="caution">
    <text evidence="13">The sequence shown here is derived from an EMBL/GenBank/DDBJ whole genome shotgun (WGS) entry which is preliminary data.</text>
</comment>
<proteinExistence type="predicted"/>
<gene>
    <name evidence="13" type="primary">Or1l8_0</name>
    <name evidence="13" type="ORF">GTO96_0012628</name>
</gene>
<name>A0A8X7WWJ9_POLSE</name>
<feature type="coiled-coil region" evidence="10">
    <location>
        <begin position="93"/>
        <end position="138"/>
    </location>
</feature>
<evidence type="ECO:0000256" key="1">
    <source>
        <dbReference type="ARBA" id="ARBA00004651"/>
    </source>
</evidence>
<feature type="non-terminal residue" evidence="13">
    <location>
        <position position="1"/>
    </location>
</feature>
<dbReference type="InterPro" id="IPR017452">
    <property type="entry name" value="GPCR_Rhodpsn_7TM"/>
</dbReference>
<evidence type="ECO:0000256" key="4">
    <source>
        <dbReference type="ARBA" id="ARBA00022725"/>
    </source>
</evidence>
<dbReference type="EMBL" id="JAATIS010008602">
    <property type="protein sequence ID" value="KAG2457355.1"/>
    <property type="molecule type" value="Genomic_DNA"/>
</dbReference>
<dbReference type="InterPro" id="IPR000276">
    <property type="entry name" value="GPCR_Rhodpsn"/>
</dbReference>
<keyword evidence="5 11" id="KW-1133">Transmembrane helix</keyword>
<keyword evidence="10" id="KW-0175">Coiled coil</keyword>
<evidence type="ECO:0000256" key="6">
    <source>
        <dbReference type="ARBA" id="ARBA00023040"/>
    </source>
</evidence>
<evidence type="ECO:0000256" key="2">
    <source>
        <dbReference type="ARBA" id="ARBA00022475"/>
    </source>
</evidence>
<evidence type="ECO:0000313" key="13">
    <source>
        <dbReference type="EMBL" id="KAG2457355.1"/>
    </source>
</evidence>
<dbReference type="SUPFAM" id="SSF81321">
    <property type="entry name" value="Family A G protein-coupled receptor-like"/>
    <property type="match status" value="1"/>
</dbReference>
<protein>
    <submittedName>
        <fullName evidence="13">OR1L8 protein</fullName>
    </submittedName>
</protein>
<feature type="non-terminal residue" evidence="13">
    <location>
        <position position="177"/>
    </location>
</feature>
<dbReference type="InterPro" id="IPR000725">
    <property type="entry name" value="Olfact_rcpt"/>
</dbReference>
<keyword evidence="9" id="KW-0807">Transducer</keyword>